<dbReference type="InterPro" id="IPR005503">
    <property type="entry name" value="FliL"/>
</dbReference>
<evidence type="ECO:0000313" key="11">
    <source>
        <dbReference type="EMBL" id="PWN04289.1"/>
    </source>
</evidence>
<evidence type="ECO:0000256" key="5">
    <source>
        <dbReference type="ARBA" id="ARBA00022500"/>
    </source>
</evidence>
<dbReference type="OrthoDB" id="3537056at2"/>
<protein>
    <recommendedName>
        <fullName evidence="10">Flagellar protein FliL</fullName>
    </recommendedName>
</protein>
<gene>
    <name evidence="11" type="ORF">DJ010_01150</name>
</gene>
<keyword evidence="8 10" id="KW-1133">Transmembrane helix</keyword>
<dbReference type="Proteomes" id="UP000245507">
    <property type="component" value="Unassembled WGS sequence"/>
</dbReference>
<keyword evidence="11" id="KW-0282">Flagellum</keyword>
<keyword evidence="7 10" id="KW-0283">Flagellar rotation</keyword>
<dbReference type="EMBL" id="QGDD01000001">
    <property type="protein sequence ID" value="PWN04289.1"/>
    <property type="molecule type" value="Genomic_DNA"/>
</dbReference>
<keyword evidence="9 10" id="KW-0472">Membrane</keyword>
<dbReference type="GO" id="GO:0006935">
    <property type="term" value="P:chemotaxis"/>
    <property type="evidence" value="ECO:0007669"/>
    <property type="project" value="UniProtKB-KW"/>
</dbReference>
<comment type="similarity">
    <text evidence="3 10">Belongs to the FliL family.</text>
</comment>
<keyword evidence="5 10" id="KW-0145">Chemotaxis</keyword>
<keyword evidence="12" id="KW-1185">Reference proteome</keyword>
<dbReference type="AlphaFoldDB" id="A0A316TLZ8"/>
<evidence type="ECO:0000256" key="6">
    <source>
        <dbReference type="ARBA" id="ARBA00022692"/>
    </source>
</evidence>
<evidence type="ECO:0000256" key="10">
    <source>
        <dbReference type="RuleBase" id="RU364125"/>
    </source>
</evidence>
<name>A0A316TLZ8_9ACTN</name>
<dbReference type="GO" id="GO:0009425">
    <property type="term" value="C:bacterial-type flagellum basal body"/>
    <property type="evidence" value="ECO:0007669"/>
    <property type="project" value="InterPro"/>
</dbReference>
<reference evidence="11 12" key="1">
    <citation type="submission" date="2018-05" db="EMBL/GenBank/DDBJ databases">
        <title>Nocardioides silvaticus genome.</title>
        <authorList>
            <person name="Li C."/>
            <person name="Wang G."/>
        </authorList>
    </citation>
    <scope>NUCLEOTIDE SEQUENCE [LARGE SCALE GENOMIC DNA]</scope>
    <source>
        <strain evidence="11 12">CCTCC AB 2018079</strain>
    </source>
</reference>
<dbReference type="PANTHER" id="PTHR35091">
    <property type="entry name" value="FLAGELLAR PROTEIN FLIL"/>
    <property type="match status" value="1"/>
</dbReference>
<evidence type="ECO:0000256" key="9">
    <source>
        <dbReference type="ARBA" id="ARBA00023136"/>
    </source>
</evidence>
<comment type="caution">
    <text evidence="11">The sequence shown here is derived from an EMBL/GenBank/DDBJ whole genome shotgun (WGS) entry which is preliminary data.</text>
</comment>
<accession>A0A316TLZ8</accession>
<keyword evidence="11" id="KW-0966">Cell projection</keyword>
<evidence type="ECO:0000256" key="8">
    <source>
        <dbReference type="ARBA" id="ARBA00022989"/>
    </source>
</evidence>
<evidence type="ECO:0000256" key="7">
    <source>
        <dbReference type="ARBA" id="ARBA00022779"/>
    </source>
</evidence>
<evidence type="ECO:0000256" key="4">
    <source>
        <dbReference type="ARBA" id="ARBA00022475"/>
    </source>
</evidence>
<dbReference type="GO" id="GO:0005886">
    <property type="term" value="C:plasma membrane"/>
    <property type="evidence" value="ECO:0007669"/>
    <property type="project" value="UniProtKB-SubCell"/>
</dbReference>
<sequence length="139" mass="15057">MTQSAKADDEPRKGKKKIVAIVALLAVAAAAYFLVLKPKPEGDPEPVAGEVVTLEPIQLNLAAGSYLRIAIALQLTAEAEEADGSRALDATIEMFSGRTVAELSDVKQRTKLKEELAAEIEELYHGEVMDLYITEFVTQ</sequence>
<evidence type="ECO:0000313" key="12">
    <source>
        <dbReference type="Proteomes" id="UP000245507"/>
    </source>
</evidence>
<dbReference type="GO" id="GO:0071978">
    <property type="term" value="P:bacterial-type flagellum-dependent swarming motility"/>
    <property type="evidence" value="ECO:0007669"/>
    <property type="project" value="TreeGrafter"/>
</dbReference>
<proteinExistence type="inferred from homology"/>
<organism evidence="11 12">
    <name type="scientific">Nocardioides silvaticus</name>
    <dbReference type="NCBI Taxonomy" id="2201891"/>
    <lineage>
        <taxon>Bacteria</taxon>
        <taxon>Bacillati</taxon>
        <taxon>Actinomycetota</taxon>
        <taxon>Actinomycetes</taxon>
        <taxon>Propionibacteriales</taxon>
        <taxon>Nocardioidaceae</taxon>
        <taxon>Nocardioides</taxon>
    </lineage>
</organism>
<feature type="transmembrane region" description="Helical" evidence="10">
    <location>
        <begin position="18"/>
        <end position="36"/>
    </location>
</feature>
<dbReference type="PANTHER" id="PTHR35091:SF2">
    <property type="entry name" value="FLAGELLAR PROTEIN FLIL"/>
    <property type="match status" value="1"/>
</dbReference>
<evidence type="ECO:0000256" key="3">
    <source>
        <dbReference type="ARBA" id="ARBA00008281"/>
    </source>
</evidence>
<keyword evidence="11" id="KW-0969">Cilium</keyword>
<evidence type="ECO:0000256" key="2">
    <source>
        <dbReference type="ARBA" id="ARBA00004162"/>
    </source>
</evidence>
<comment type="subcellular location">
    <subcellularLocation>
        <location evidence="2">Cell membrane</location>
        <topology evidence="2">Single-pass membrane protein</topology>
    </subcellularLocation>
</comment>
<comment type="function">
    <text evidence="1 10">Controls the rotational direction of flagella during chemotaxis.</text>
</comment>
<dbReference type="Pfam" id="PF03748">
    <property type="entry name" value="FliL"/>
    <property type="match status" value="1"/>
</dbReference>
<dbReference type="RefSeq" id="WP_109691796.1">
    <property type="nucleotide sequence ID" value="NZ_QGDD01000001.1"/>
</dbReference>
<keyword evidence="4 10" id="KW-1003">Cell membrane</keyword>
<keyword evidence="6 10" id="KW-0812">Transmembrane</keyword>
<evidence type="ECO:0000256" key="1">
    <source>
        <dbReference type="ARBA" id="ARBA00002254"/>
    </source>
</evidence>